<dbReference type="GO" id="GO:0005764">
    <property type="term" value="C:lysosome"/>
    <property type="evidence" value="ECO:0007669"/>
    <property type="project" value="UniProtKB-SubCell"/>
</dbReference>
<evidence type="ECO:0000256" key="16">
    <source>
        <dbReference type="ARBA" id="ARBA00041918"/>
    </source>
</evidence>
<evidence type="ECO:0000256" key="3">
    <source>
        <dbReference type="ARBA" id="ARBA00007527"/>
    </source>
</evidence>
<keyword evidence="5" id="KW-0217">Developmental protein</keyword>
<dbReference type="EMBL" id="JAUPFM010000020">
    <property type="protein sequence ID" value="KAK2818498.1"/>
    <property type="molecule type" value="Genomic_DNA"/>
</dbReference>
<evidence type="ECO:0000256" key="5">
    <source>
        <dbReference type="ARBA" id="ARBA00022473"/>
    </source>
</evidence>
<evidence type="ECO:0000256" key="8">
    <source>
        <dbReference type="ARBA" id="ARBA00022729"/>
    </source>
</evidence>
<evidence type="ECO:0000256" key="15">
    <source>
        <dbReference type="ARBA" id="ARBA00041393"/>
    </source>
</evidence>
<evidence type="ECO:0000256" key="9">
    <source>
        <dbReference type="ARBA" id="ARBA00022759"/>
    </source>
</evidence>
<dbReference type="PANTHER" id="PTHR10858">
    <property type="entry name" value="DEOXYRIBONUCLEASE II"/>
    <property type="match status" value="1"/>
</dbReference>
<feature type="signal peptide" evidence="19">
    <location>
        <begin position="1"/>
        <end position="17"/>
    </location>
</feature>
<comment type="similarity">
    <text evidence="3">Belongs to the DNase II family.</text>
</comment>
<evidence type="ECO:0000313" key="20">
    <source>
        <dbReference type="EMBL" id="KAK2818498.1"/>
    </source>
</evidence>
<evidence type="ECO:0000256" key="4">
    <source>
        <dbReference type="ARBA" id="ARBA00012036"/>
    </source>
</evidence>
<comment type="catalytic activity">
    <reaction evidence="1">
        <text>Endonucleolytic cleavage to nucleoside 3'-phosphates and 3'-phosphooligonucleotide end-products.</text>
        <dbReference type="EC" id="3.1.22.1"/>
    </reaction>
</comment>
<dbReference type="Proteomes" id="UP001187415">
    <property type="component" value="Unassembled WGS sequence"/>
</dbReference>
<evidence type="ECO:0000256" key="2">
    <source>
        <dbReference type="ARBA" id="ARBA00004371"/>
    </source>
</evidence>
<evidence type="ECO:0000256" key="12">
    <source>
        <dbReference type="ARBA" id="ARBA00023180"/>
    </source>
</evidence>
<dbReference type="PANTHER" id="PTHR10858:SF9">
    <property type="entry name" value="DEOXYRIBONUCLEASE-2-ALPHA"/>
    <property type="match status" value="1"/>
</dbReference>
<evidence type="ECO:0000313" key="21">
    <source>
        <dbReference type="Proteomes" id="UP001187415"/>
    </source>
</evidence>
<sequence>MWRLVLTVTLLCCGSEASVTCKNENNGQVDWYILYKAPRQAPLTGLEYLYMDSTGVRKMDPQQPNYKPIDHPDGVLAHTLRPLFTPTRSMPLNFGFISYSDQPPGCSADDKFGHSKGVLMVDKTGTGVWLLHSTPQFPYDRDQNNFWPPTGASNAQTFICVPLRPVHNHSEPAVHLSCVHMCPCAGTHLKYIRAFPFEHDIPLDFHQELRDVQNWVHPVPSDSFQSLTSNLSLPLHSIAKKRPEDDDGGDLYVTLTNRIESHLLVQTWGCQASRAHSFCGPNNHKVENINSVKTPLGNWKATVDHSKWCVANNPGKPWTCIADVNRAQTQYKRRGGALCINNAAIKKTHSWVL</sequence>
<evidence type="ECO:0000256" key="18">
    <source>
        <dbReference type="ARBA" id="ARBA00045381"/>
    </source>
</evidence>
<dbReference type="Pfam" id="PF03265">
    <property type="entry name" value="DNase_II"/>
    <property type="match status" value="1"/>
</dbReference>
<accession>A0AA88IKQ7</accession>
<keyword evidence="10" id="KW-0378">Hydrolase</keyword>
<dbReference type="GO" id="GO:0006309">
    <property type="term" value="P:apoptotic DNA fragmentation"/>
    <property type="evidence" value="ECO:0007669"/>
    <property type="project" value="TreeGrafter"/>
</dbReference>
<feature type="chain" id="PRO_5041681900" description="Deoxyribonuclease-2-alpha" evidence="19">
    <location>
        <begin position="18"/>
        <end position="353"/>
    </location>
</feature>
<evidence type="ECO:0000256" key="6">
    <source>
        <dbReference type="ARBA" id="ARBA00022703"/>
    </source>
</evidence>
<evidence type="ECO:0000256" key="19">
    <source>
        <dbReference type="SAM" id="SignalP"/>
    </source>
</evidence>
<evidence type="ECO:0000256" key="7">
    <source>
        <dbReference type="ARBA" id="ARBA00022722"/>
    </source>
</evidence>
<gene>
    <name evidence="20" type="ORF">Q5P01_024059</name>
</gene>
<evidence type="ECO:0000256" key="13">
    <source>
        <dbReference type="ARBA" id="ARBA00023228"/>
    </source>
</evidence>
<protein>
    <recommendedName>
        <fullName evidence="14">Deoxyribonuclease-2-alpha</fullName>
        <ecNumber evidence="4">3.1.22.1</ecNumber>
    </recommendedName>
    <alternativeName>
        <fullName evidence="15">Acid DNase</fullName>
    </alternativeName>
    <alternativeName>
        <fullName evidence="17">Deoxyribonuclease II alpha</fullName>
    </alternativeName>
    <alternativeName>
        <fullName evidence="16">Lysosomal DNase II</fullName>
    </alternativeName>
</protein>
<keyword evidence="6" id="KW-0053">Apoptosis</keyword>
<dbReference type="EC" id="3.1.22.1" evidence="4"/>
<dbReference type="GO" id="GO:0004531">
    <property type="term" value="F:deoxyribonuclease II activity"/>
    <property type="evidence" value="ECO:0007669"/>
    <property type="project" value="UniProtKB-EC"/>
</dbReference>
<keyword evidence="12" id="KW-0325">Glycoprotein</keyword>
<organism evidence="20 21">
    <name type="scientific">Channa striata</name>
    <name type="common">Snakehead murrel</name>
    <name type="synonym">Ophicephalus striatus</name>
    <dbReference type="NCBI Taxonomy" id="64152"/>
    <lineage>
        <taxon>Eukaryota</taxon>
        <taxon>Metazoa</taxon>
        <taxon>Chordata</taxon>
        <taxon>Craniata</taxon>
        <taxon>Vertebrata</taxon>
        <taxon>Euteleostomi</taxon>
        <taxon>Actinopterygii</taxon>
        <taxon>Neopterygii</taxon>
        <taxon>Teleostei</taxon>
        <taxon>Neoteleostei</taxon>
        <taxon>Acanthomorphata</taxon>
        <taxon>Anabantaria</taxon>
        <taxon>Anabantiformes</taxon>
        <taxon>Channoidei</taxon>
        <taxon>Channidae</taxon>
        <taxon>Channa</taxon>
    </lineage>
</organism>
<evidence type="ECO:0000256" key="10">
    <source>
        <dbReference type="ARBA" id="ARBA00022801"/>
    </source>
</evidence>
<evidence type="ECO:0000256" key="11">
    <source>
        <dbReference type="ARBA" id="ARBA00023157"/>
    </source>
</evidence>
<keyword evidence="9" id="KW-0255">Endonuclease</keyword>
<keyword evidence="11" id="KW-1015">Disulfide bond</keyword>
<proteinExistence type="inferred from homology"/>
<reference evidence="20" key="1">
    <citation type="submission" date="2023-07" db="EMBL/GenBank/DDBJ databases">
        <title>Chromosome-level Genome Assembly of Striped Snakehead (Channa striata).</title>
        <authorList>
            <person name="Liu H."/>
        </authorList>
    </citation>
    <scope>NUCLEOTIDE SEQUENCE</scope>
    <source>
        <strain evidence="20">Gz</strain>
        <tissue evidence="20">Muscle</tissue>
    </source>
</reference>
<keyword evidence="8 19" id="KW-0732">Signal</keyword>
<evidence type="ECO:0000256" key="14">
    <source>
        <dbReference type="ARBA" id="ARBA00039868"/>
    </source>
</evidence>
<comment type="subcellular location">
    <subcellularLocation>
        <location evidence="2">Lysosome</location>
    </subcellularLocation>
</comment>
<name>A0AA88IKQ7_CHASR</name>
<evidence type="ECO:0000256" key="17">
    <source>
        <dbReference type="ARBA" id="ARBA00043033"/>
    </source>
</evidence>
<evidence type="ECO:0000256" key="1">
    <source>
        <dbReference type="ARBA" id="ARBA00000447"/>
    </source>
</evidence>
<dbReference type="CDD" id="cd09120">
    <property type="entry name" value="PLDc_DNaseII_1"/>
    <property type="match status" value="1"/>
</dbReference>
<keyword evidence="13" id="KW-0458">Lysosome</keyword>
<keyword evidence="7" id="KW-0540">Nuclease</keyword>
<dbReference type="AlphaFoldDB" id="A0AA88IKQ7"/>
<dbReference type="InterPro" id="IPR004947">
    <property type="entry name" value="DNase_II"/>
</dbReference>
<comment type="caution">
    <text evidence="20">The sequence shown here is derived from an EMBL/GenBank/DDBJ whole genome shotgun (WGS) entry which is preliminary data.</text>
</comment>
<comment type="function">
    <text evidence="18">Hydrolyzes DNA under acidic conditions with a preference for double-stranded DNA. Plays a major role in the clearance of nucleic acids generated through apoptosis, hence preventing autoinflammation. Necessary for proper fetal development and for definitive erythropoiesis in fetal liver and bone marrow, where it degrades nuclear DNA expelled from erythroid precursor cells.</text>
</comment>
<keyword evidence="21" id="KW-1185">Reference proteome</keyword>